<sequence length="44" mass="4383">MNLHDALRAATAILANASTSPPFGGPGESGWVDALSSVLSSISL</sequence>
<dbReference type="Proteomes" id="UP001238805">
    <property type="component" value="Chromosome"/>
</dbReference>
<keyword evidence="2" id="KW-1185">Reference proteome</keyword>
<proteinExistence type="predicted"/>
<reference evidence="1 2" key="1">
    <citation type="submission" date="2023-05" db="EMBL/GenBank/DDBJ databases">
        <title>Corynebacterium suedekumii sp. nov. and Corynebacterium breve sp. nov. isolated from raw cow's milk.</title>
        <authorList>
            <person name="Baer M.K."/>
            <person name="Mehl L."/>
            <person name="Hellmuth R."/>
            <person name="Marke G."/>
            <person name="Lipski A."/>
        </authorList>
    </citation>
    <scope>NUCLEOTIDE SEQUENCE [LARGE SCALE GENOMIC DNA]</scope>
    <source>
        <strain evidence="1 2">LM112</strain>
    </source>
</reference>
<evidence type="ECO:0000313" key="2">
    <source>
        <dbReference type="Proteomes" id="UP001238805"/>
    </source>
</evidence>
<dbReference type="RefSeq" id="WP_284875276.1">
    <property type="nucleotide sequence ID" value="NZ_CP126970.1"/>
</dbReference>
<evidence type="ECO:0000313" key="1">
    <source>
        <dbReference type="EMBL" id="WIM70696.1"/>
    </source>
</evidence>
<accession>A0ABY8VM08</accession>
<dbReference type="EMBL" id="CP126970">
    <property type="protein sequence ID" value="WIM70696.1"/>
    <property type="molecule type" value="Genomic_DNA"/>
</dbReference>
<protein>
    <submittedName>
        <fullName evidence="1">Uncharacterized protein</fullName>
    </submittedName>
</protein>
<organism evidence="1 2">
    <name type="scientific">Corynebacterium suedekumii</name>
    <dbReference type="NCBI Taxonomy" id="3049801"/>
    <lineage>
        <taxon>Bacteria</taxon>
        <taxon>Bacillati</taxon>
        <taxon>Actinomycetota</taxon>
        <taxon>Actinomycetes</taxon>
        <taxon>Mycobacteriales</taxon>
        <taxon>Corynebacteriaceae</taxon>
        <taxon>Corynebacterium</taxon>
    </lineage>
</organism>
<gene>
    <name evidence="1" type="ORF">QP029_02380</name>
</gene>
<name>A0ABY8VM08_9CORY</name>